<keyword evidence="2" id="KW-1185">Reference proteome</keyword>
<sequence>MKSTLAKTRCFKEDTWEPEEAMRKQYPNLFIDQEKRNSDLDGENELLSNRLLSSLSHSSRSLLSNSAWPPQTPPRLQIREARYYLRN</sequence>
<dbReference type="Proteomes" id="UP000325315">
    <property type="component" value="Unassembled WGS sequence"/>
</dbReference>
<organism evidence="1 2">
    <name type="scientific">Gossypium australe</name>
    <dbReference type="NCBI Taxonomy" id="47621"/>
    <lineage>
        <taxon>Eukaryota</taxon>
        <taxon>Viridiplantae</taxon>
        <taxon>Streptophyta</taxon>
        <taxon>Embryophyta</taxon>
        <taxon>Tracheophyta</taxon>
        <taxon>Spermatophyta</taxon>
        <taxon>Magnoliopsida</taxon>
        <taxon>eudicotyledons</taxon>
        <taxon>Gunneridae</taxon>
        <taxon>Pentapetalae</taxon>
        <taxon>rosids</taxon>
        <taxon>malvids</taxon>
        <taxon>Malvales</taxon>
        <taxon>Malvaceae</taxon>
        <taxon>Malvoideae</taxon>
        <taxon>Gossypium</taxon>
    </lineage>
</organism>
<dbReference type="EMBL" id="SMMG02000002">
    <property type="protein sequence ID" value="KAA3484124.1"/>
    <property type="molecule type" value="Genomic_DNA"/>
</dbReference>
<evidence type="ECO:0000313" key="2">
    <source>
        <dbReference type="Proteomes" id="UP000325315"/>
    </source>
</evidence>
<proteinExistence type="predicted"/>
<evidence type="ECO:0000313" key="1">
    <source>
        <dbReference type="EMBL" id="KAA3484124.1"/>
    </source>
</evidence>
<accession>A0A5B6WSM4</accession>
<name>A0A5B6WSM4_9ROSI</name>
<dbReference type="AlphaFoldDB" id="A0A5B6WSM4"/>
<protein>
    <submittedName>
        <fullName evidence="1">Uncharacterized protein</fullName>
    </submittedName>
</protein>
<reference evidence="2" key="1">
    <citation type="journal article" date="2019" name="Plant Biotechnol. J.">
        <title>Genome sequencing of the Australian wild diploid species Gossypium australe highlights disease resistance and delayed gland morphogenesis.</title>
        <authorList>
            <person name="Cai Y."/>
            <person name="Cai X."/>
            <person name="Wang Q."/>
            <person name="Wang P."/>
            <person name="Zhang Y."/>
            <person name="Cai C."/>
            <person name="Xu Y."/>
            <person name="Wang K."/>
            <person name="Zhou Z."/>
            <person name="Wang C."/>
            <person name="Geng S."/>
            <person name="Li B."/>
            <person name="Dong Q."/>
            <person name="Hou Y."/>
            <person name="Wang H."/>
            <person name="Ai P."/>
            <person name="Liu Z."/>
            <person name="Yi F."/>
            <person name="Sun M."/>
            <person name="An G."/>
            <person name="Cheng J."/>
            <person name="Zhang Y."/>
            <person name="Shi Q."/>
            <person name="Xie Y."/>
            <person name="Shi X."/>
            <person name="Chang Y."/>
            <person name="Huang F."/>
            <person name="Chen Y."/>
            <person name="Hong S."/>
            <person name="Mi L."/>
            <person name="Sun Q."/>
            <person name="Zhang L."/>
            <person name="Zhou B."/>
            <person name="Peng R."/>
            <person name="Zhang X."/>
            <person name="Liu F."/>
        </authorList>
    </citation>
    <scope>NUCLEOTIDE SEQUENCE [LARGE SCALE GENOMIC DNA]</scope>
    <source>
        <strain evidence="2">cv. PA1801</strain>
    </source>
</reference>
<gene>
    <name evidence="1" type="ORF">EPI10_006229</name>
</gene>
<comment type="caution">
    <text evidence="1">The sequence shown here is derived from an EMBL/GenBank/DDBJ whole genome shotgun (WGS) entry which is preliminary data.</text>
</comment>